<organism evidence="2 3">
    <name type="scientific">Crassaminicella indica</name>
    <dbReference type="NCBI Taxonomy" id="2855394"/>
    <lineage>
        <taxon>Bacteria</taxon>
        <taxon>Bacillati</taxon>
        <taxon>Bacillota</taxon>
        <taxon>Clostridia</taxon>
        <taxon>Eubacteriales</taxon>
        <taxon>Clostridiaceae</taxon>
        <taxon>Crassaminicella</taxon>
    </lineage>
</organism>
<dbReference type="Proteomes" id="UP000886818">
    <property type="component" value="Chromosome"/>
</dbReference>
<name>A0ABX8RER3_9CLOT</name>
<dbReference type="NCBIfam" id="NF042414">
    <property type="entry name" value="CLC_0170_fam"/>
    <property type="match status" value="1"/>
</dbReference>
<sequence>MSKWIAFFYKELKACCTLYMLFLSIAIGLFCLLVDYKTLKKKKLKKEAKICKAIGWIYVVGGIFLYIILKIF</sequence>
<accession>A0ABX8RER3</accession>
<protein>
    <submittedName>
        <fullName evidence="2">Uncharacterized protein</fullName>
    </submittedName>
</protein>
<evidence type="ECO:0000313" key="3">
    <source>
        <dbReference type="Proteomes" id="UP000886818"/>
    </source>
</evidence>
<proteinExistence type="predicted"/>
<evidence type="ECO:0000313" key="2">
    <source>
        <dbReference type="EMBL" id="QXM06787.1"/>
    </source>
</evidence>
<feature type="transmembrane region" description="Helical" evidence="1">
    <location>
        <begin position="50"/>
        <end position="69"/>
    </location>
</feature>
<keyword evidence="3" id="KW-1185">Reference proteome</keyword>
<dbReference type="RefSeq" id="WP_218283480.1">
    <property type="nucleotide sequence ID" value="NZ_CP078093.1"/>
</dbReference>
<reference evidence="2" key="1">
    <citation type="submission" date="2021-07" db="EMBL/GenBank/DDBJ databases">
        <title>Complete genome sequence of Crassaminicella sp. 143-21, isolated from a deep-sea hydrothermal vent.</title>
        <authorList>
            <person name="Li X."/>
        </authorList>
    </citation>
    <scope>NUCLEOTIDE SEQUENCE</scope>
    <source>
        <strain evidence="2">143-21</strain>
    </source>
</reference>
<dbReference type="InterPro" id="IPR049971">
    <property type="entry name" value="CLC_0170-like"/>
</dbReference>
<keyword evidence="1" id="KW-0812">Transmembrane</keyword>
<feature type="transmembrane region" description="Helical" evidence="1">
    <location>
        <begin position="18"/>
        <end position="38"/>
    </location>
</feature>
<keyword evidence="1" id="KW-0472">Membrane</keyword>
<gene>
    <name evidence="2" type="ORF">KVH43_03430</name>
</gene>
<evidence type="ECO:0000256" key="1">
    <source>
        <dbReference type="SAM" id="Phobius"/>
    </source>
</evidence>
<keyword evidence="1" id="KW-1133">Transmembrane helix</keyword>
<dbReference type="EMBL" id="CP078093">
    <property type="protein sequence ID" value="QXM06787.1"/>
    <property type="molecule type" value="Genomic_DNA"/>
</dbReference>